<accession>K2PTB8</accession>
<dbReference type="OrthoDB" id="1254494at2"/>
<evidence type="ECO:0000313" key="3">
    <source>
        <dbReference type="Proteomes" id="UP000007364"/>
    </source>
</evidence>
<dbReference type="eggNOG" id="ENOG503495U">
    <property type="taxonomic scope" value="Bacteria"/>
</dbReference>
<keyword evidence="3" id="KW-1185">Reference proteome</keyword>
<keyword evidence="1" id="KW-0812">Transmembrane</keyword>
<evidence type="ECO:0000256" key="1">
    <source>
        <dbReference type="SAM" id="Phobius"/>
    </source>
</evidence>
<dbReference type="RefSeq" id="WP_008992019.1">
    <property type="nucleotide sequence ID" value="NZ_AMSG01000015.1"/>
</dbReference>
<comment type="caution">
    <text evidence="2">The sequence shown here is derived from an EMBL/GenBank/DDBJ whole genome shotgun (WGS) entry which is preliminary data.</text>
</comment>
<name>K2PTB8_9FLAO</name>
<feature type="transmembrane region" description="Helical" evidence="1">
    <location>
        <begin position="6"/>
        <end position="27"/>
    </location>
</feature>
<organism evidence="2 3">
    <name type="scientific">Galbibacter marinus</name>
    <dbReference type="NCBI Taxonomy" id="555500"/>
    <lineage>
        <taxon>Bacteria</taxon>
        <taxon>Pseudomonadati</taxon>
        <taxon>Bacteroidota</taxon>
        <taxon>Flavobacteriia</taxon>
        <taxon>Flavobacteriales</taxon>
        <taxon>Flavobacteriaceae</taxon>
        <taxon>Galbibacter</taxon>
    </lineage>
</organism>
<reference evidence="2 3" key="1">
    <citation type="journal article" date="2012" name="J. Bacteriol.">
        <title>Genome Sequence of Galbibacter marinum Type Strain ck-I2-15.</title>
        <authorList>
            <person name="Lai Q."/>
            <person name="Li C."/>
            <person name="Shao Z."/>
        </authorList>
    </citation>
    <scope>NUCLEOTIDE SEQUENCE [LARGE SCALE GENOMIC DNA]</scope>
    <source>
        <strain evidence="3">ck-I2-15</strain>
    </source>
</reference>
<keyword evidence="1" id="KW-0472">Membrane</keyword>
<sequence>MKNIKIKLVFKILAGIIFGVFVFILVYKKNIRDEQWNDPSIKKERVEGVIIKIYPGAKTNPRFEYNYKFKGDSYTNSVNFPKDLWNLRSDSLSTYIGKRIQVEFIESNPKNSRVLLKD</sequence>
<dbReference type="Proteomes" id="UP000007364">
    <property type="component" value="Unassembled WGS sequence"/>
</dbReference>
<dbReference type="AlphaFoldDB" id="K2PTB8"/>
<dbReference type="STRING" id="555500.I215_10895"/>
<dbReference type="EMBL" id="AMSG01000015">
    <property type="protein sequence ID" value="EKF54809.1"/>
    <property type="molecule type" value="Genomic_DNA"/>
</dbReference>
<proteinExistence type="predicted"/>
<evidence type="ECO:0000313" key="2">
    <source>
        <dbReference type="EMBL" id="EKF54809.1"/>
    </source>
</evidence>
<protein>
    <submittedName>
        <fullName evidence="2">Uncharacterized protein</fullName>
    </submittedName>
</protein>
<keyword evidence="1" id="KW-1133">Transmembrane helix</keyword>
<gene>
    <name evidence="2" type="ORF">I215_10895</name>
</gene>